<keyword evidence="2" id="KW-0963">Cytoplasm</keyword>
<dbReference type="InterPro" id="IPR019734">
    <property type="entry name" value="TPR_rpt"/>
</dbReference>
<dbReference type="EMBL" id="JAULBC010000001">
    <property type="protein sequence ID" value="MEX6686548.1"/>
    <property type="molecule type" value="Genomic_DNA"/>
</dbReference>
<feature type="chain" id="PRO_5047065693" description="Tetratricopeptide repeat protein" evidence="8">
    <location>
        <begin position="20"/>
        <end position="490"/>
    </location>
</feature>
<evidence type="ECO:0000256" key="6">
    <source>
        <dbReference type="SAM" id="Coils"/>
    </source>
</evidence>
<dbReference type="Proteomes" id="UP001560573">
    <property type="component" value="Unassembled WGS sequence"/>
</dbReference>
<keyword evidence="10" id="KW-1185">Reference proteome</keyword>
<dbReference type="InterPro" id="IPR011990">
    <property type="entry name" value="TPR-like_helical_dom_sf"/>
</dbReference>
<name>A0ABV3Z9L0_9BACT</name>
<keyword evidence="3" id="KW-0677">Repeat</keyword>
<feature type="signal peptide" evidence="8">
    <location>
        <begin position="1"/>
        <end position="19"/>
    </location>
</feature>
<feature type="transmembrane region" description="Helical" evidence="7">
    <location>
        <begin position="423"/>
        <end position="443"/>
    </location>
</feature>
<organism evidence="9 10">
    <name type="scientific">Danxiaibacter flavus</name>
    <dbReference type="NCBI Taxonomy" id="3049108"/>
    <lineage>
        <taxon>Bacteria</taxon>
        <taxon>Pseudomonadati</taxon>
        <taxon>Bacteroidota</taxon>
        <taxon>Chitinophagia</taxon>
        <taxon>Chitinophagales</taxon>
        <taxon>Chitinophagaceae</taxon>
        <taxon>Danxiaibacter</taxon>
    </lineage>
</organism>
<dbReference type="InterPro" id="IPR051476">
    <property type="entry name" value="Bac_ResReg_Asp_Phosphatase"/>
</dbReference>
<evidence type="ECO:0000256" key="5">
    <source>
        <dbReference type="ARBA" id="ARBA00038253"/>
    </source>
</evidence>
<proteinExistence type="inferred from homology"/>
<comment type="similarity">
    <text evidence="5">Belongs to the Rap family.</text>
</comment>
<accession>A0ABV3Z9L0</accession>
<evidence type="ECO:0000256" key="7">
    <source>
        <dbReference type="SAM" id="Phobius"/>
    </source>
</evidence>
<evidence type="ECO:0000256" key="1">
    <source>
        <dbReference type="ARBA" id="ARBA00004496"/>
    </source>
</evidence>
<dbReference type="PANTHER" id="PTHR46630:SF1">
    <property type="entry name" value="TETRATRICOPEPTIDE REPEAT PROTEIN 29"/>
    <property type="match status" value="1"/>
</dbReference>
<feature type="transmembrane region" description="Helical" evidence="7">
    <location>
        <begin position="365"/>
        <end position="384"/>
    </location>
</feature>
<keyword evidence="6" id="KW-0175">Coiled coil</keyword>
<dbReference type="Pfam" id="PF13181">
    <property type="entry name" value="TPR_8"/>
    <property type="match status" value="1"/>
</dbReference>
<keyword evidence="7" id="KW-0812">Transmembrane</keyword>
<evidence type="ECO:0000256" key="3">
    <source>
        <dbReference type="ARBA" id="ARBA00022737"/>
    </source>
</evidence>
<keyword evidence="4" id="KW-0802">TPR repeat</keyword>
<evidence type="ECO:0000256" key="2">
    <source>
        <dbReference type="ARBA" id="ARBA00022490"/>
    </source>
</evidence>
<evidence type="ECO:0000313" key="9">
    <source>
        <dbReference type="EMBL" id="MEX6686548.1"/>
    </source>
</evidence>
<dbReference type="SUPFAM" id="SSF48452">
    <property type="entry name" value="TPR-like"/>
    <property type="match status" value="2"/>
</dbReference>
<keyword evidence="7" id="KW-0472">Membrane</keyword>
<dbReference type="SMART" id="SM00028">
    <property type="entry name" value="TPR"/>
    <property type="match status" value="4"/>
</dbReference>
<feature type="coiled-coil region" evidence="6">
    <location>
        <begin position="333"/>
        <end position="365"/>
    </location>
</feature>
<evidence type="ECO:0000256" key="4">
    <source>
        <dbReference type="ARBA" id="ARBA00022803"/>
    </source>
</evidence>
<dbReference type="PANTHER" id="PTHR46630">
    <property type="entry name" value="TETRATRICOPEPTIDE REPEAT PROTEIN 29"/>
    <property type="match status" value="1"/>
</dbReference>
<evidence type="ECO:0008006" key="11">
    <source>
        <dbReference type="Google" id="ProtNLM"/>
    </source>
</evidence>
<comment type="subcellular location">
    <subcellularLocation>
        <location evidence="1">Cytoplasm</location>
    </subcellularLocation>
</comment>
<sequence length="490" mass="55928">MKKLNLTLVLLLNMLFAFTQNRKTDSLSALLRIEKTDHKKIDLLNSLSFFYQDSRPDSALLLAQSAWFLSKKNKDIKGESYALSQMAIAYKSLGNFTKSLEYSIAKLKIDEAQESAKDLTLSYLYIASLYAESKDFDKGLAYAKKADSIINDKQAFINRPDSITRILHSYAPYCLLSIGDIYEKKNMLDSAIVYTQKCLDSSIQANNTLLIGTALNNLGNIYRKSRNDTLALKNYRAGLPYIVVNDNYSTYAESALGMAQVFERMGPQYQDSAFWYGKQSFSIAANNQFIVRSLNAIDFLSRLYKKKNSIDSAYAYLQMAGSLKDSIESTEKIRELQNMSTAEQVRQAELEQQRQEQIIDRKEKLQLLFIGIMIPIFFLISLLISRRKVHKRLVEFMGIVSVLLFFEYITLLLHPFIAEKSHHSPVIEIVIFVAIAAIITPAHHKIQHWLLTKLAEYNYLKHHKHFEEVKANQEDITEEGAGEAMPGPVI</sequence>
<reference evidence="9 10" key="1">
    <citation type="submission" date="2023-07" db="EMBL/GenBank/DDBJ databases">
        <authorList>
            <person name="Lian W.-H."/>
        </authorList>
    </citation>
    <scope>NUCLEOTIDE SEQUENCE [LARGE SCALE GENOMIC DNA]</scope>
    <source>
        <strain evidence="9 10">SYSU DXS3180</strain>
    </source>
</reference>
<keyword evidence="7" id="KW-1133">Transmembrane helix</keyword>
<protein>
    <recommendedName>
        <fullName evidence="11">Tetratricopeptide repeat protein</fullName>
    </recommendedName>
</protein>
<dbReference type="RefSeq" id="WP_369327945.1">
    <property type="nucleotide sequence ID" value="NZ_JAULBC010000001.1"/>
</dbReference>
<comment type="caution">
    <text evidence="9">The sequence shown here is derived from an EMBL/GenBank/DDBJ whole genome shotgun (WGS) entry which is preliminary data.</text>
</comment>
<gene>
    <name evidence="9" type="ORF">QTN47_03530</name>
</gene>
<keyword evidence="8" id="KW-0732">Signal</keyword>
<dbReference type="Gene3D" id="1.25.40.10">
    <property type="entry name" value="Tetratricopeptide repeat domain"/>
    <property type="match status" value="2"/>
</dbReference>
<evidence type="ECO:0000256" key="8">
    <source>
        <dbReference type="SAM" id="SignalP"/>
    </source>
</evidence>
<feature type="transmembrane region" description="Helical" evidence="7">
    <location>
        <begin position="396"/>
        <end position="417"/>
    </location>
</feature>
<evidence type="ECO:0000313" key="10">
    <source>
        <dbReference type="Proteomes" id="UP001560573"/>
    </source>
</evidence>